<protein>
    <submittedName>
        <fullName evidence="8">Acyl-CoA dehydrogenase</fullName>
    </submittedName>
</protein>
<gene>
    <name evidence="8" type="ORF">E1N52_29420</name>
</gene>
<dbReference type="InterPro" id="IPR036250">
    <property type="entry name" value="AcylCo_DH-like_C"/>
</dbReference>
<evidence type="ECO:0000313" key="9">
    <source>
        <dbReference type="Proteomes" id="UP000295606"/>
    </source>
</evidence>
<keyword evidence="4" id="KW-0274">FAD</keyword>
<comment type="similarity">
    <text evidence="2">Belongs to the acyl-CoA dehydrogenase family.</text>
</comment>
<comment type="caution">
    <text evidence="8">The sequence shown here is derived from an EMBL/GenBank/DDBJ whole genome shotgun (WGS) entry which is preliminary data.</text>
</comment>
<feature type="domain" description="Acyl-CoA dehydrogenase/oxidase N-terminal" evidence="7">
    <location>
        <begin position="8"/>
        <end position="103"/>
    </location>
</feature>
<dbReference type="InterPro" id="IPR009100">
    <property type="entry name" value="AcylCoA_DH/oxidase_NM_dom_sf"/>
</dbReference>
<dbReference type="Pfam" id="PF00441">
    <property type="entry name" value="Acyl-CoA_dh_1"/>
    <property type="match status" value="1"/>
</dbReference>
<dbReference type="SUPFAM" id="SSF47203">
    <property type="entry name" value="Acyl-CoA dehydrogenase C-terminal domain-like"/>
    <property type="match status" value="1"/>
</dbReference>
<dbReference type="GO" id="GO:0050660">
    <property type="term" value="F:flavin adenine dinucleotide binding"/>
    <property type="evidence" value="ECO:0007669"/>
    <property type="project" value="InterPro"/>
</dbReference>
<dbReference type="Gene3D" id="1.20.140.10">
    <property type="entry name" value="Butyryl-CoA Dehydrogenase, subunit A, domain 3"/>
    <property type="match status" value="1"/>
</dbReference>
<evidence type="ECO:0000259" key="7">
    <source>
        <dbReference type="Pfam" id="PF02771"/>
    </source>
</evidence>
<dbReference type="Gene3D" id="1.10.540.10">
    <property type="entry name" value="Acyl-CoA dehydrogenase/oxidase, N-terminal domain"/>
    <property type="match status" value="1"/>
</dbReference>
<sequence length="342" mass="35818">MEKNTMDDMLTESAHHVLARHCTPQFVRTVEAARDRNAGRAVWDQLDALGFLDALVPEEKGGSGMRLAATAGALFEFGAHALPLPAAHTMIARDLLARAGVEAPRGPIAIALGNASRHGAAFVPYGLVADTLIVETADGASLVELASADLRAHGDSLDATLTYPAHAARALPATVRGVGELGALATAATMAGGMQRVFDITLGYVNDRQQFGRSLGKFQAVQQQLSVMAEHVAATRVAAQLGCAGHHTSEQRIAAAIAKARASRAAPLVANGAHALVGAMGITAEFDLQLYTRRLHAQRLQYGSESFWDDVVGTHAIDHWNNVAAGVIGIYDALDEAAAVGT</sequence>
<dbReference type="InterPro" id="IPR037069">
    <property type="entry name" value="AcylCoA_DH/ox_N_sf"/>
</dbReference>
<dbReference type="Pfam" id="PF02771">
    <property type="entry name" value="Acyl-CoA_dh_N"/>
    <property type="match status" value="1"/>
</dbReference>
<accession>A0A4R5L9A5</accession>
<dbReference type="Proteomes" id="UP000295606">
    <property type="component" value="Unassembled WGS sequence"/>
</dbReference>
<dbReference type="AlphaFoldDB" id="A0A4R5L9A5"/>
<evidence type="ECO:0000256" key="3">
    <source>
        <dbReference type="ARBA" id="ARBA00022630"/>
    </source>
</evidence>
<proteinExistence type="inferred from homology"/>
<evidence type="ECO:0000256" key="1">
    <source>
        <dbReference type="ARBA" id="ARBA00001974"/>
    </source>
</evidence>
<evidence type="ECO:0000256" key="5">
    <source>
        <dbReference type="ARBA" id="ARBA00023002"/>
    </source>
</evidence>
<dbReference type="InterPro" id="IPR009075">
    <property type="entry name" value="AcylCo_DH/oxidase_C"/>
</dbReference>
<comment type="cofactor">
    <cofactor evidence="1">
        <name>FAD</name>
        <dbReference type="ChEBI" id="CHEBI:57692"/>
    </cofactor>
</comment>
<dbReference type="PANTHER" id="PTHR43884">
    <property type="entry name" value="ACYL-COA DEHYDROGENASE"/>
    <property type="match status" value="1"/>
</dbReference>
<dbReference type="RefSeq" id="WP_133186431.1">
    <property type="nucleotide sequence ID" value="NZ_SMOD01000027.1"/>
</dbReference>
<reference evidence="8 9" key="1">
    <citation type="submission" date="2019-03" db="EMBL/GenBank/DDBJ databases">
        <title>Paraburkholderia sp. isolated from native Mimosa gymnas in Guartela State Park, Brazil.</title>
        <authorList>
            <person name="Paulitsch F."/>
            <person name="Hungria M."/>
            <person name="Delamuta J.R.M."/>
            <person name="Ribeiro R.A."/>
            <person name="Dall'Agnol R."/>
            <person name="Silva J.S.B."/>
        </authorList>
    </citation>
    <scope>NUCLEOTIDE SEQUENCE [LARGE SCALE GENOMIC DNA]</scope>
    <source>
        <strain evidence="8 9">CNPSo 3008</strain>
    </source>
</reference>
<evidence type="ECO:0000313" key="8">
    <source>
        <dbReference type="EMBL" id="TDG04564.1"/>
    </source>
</evidence>
<dbReference type="GO" id="GO:0003995">
    <property type="term" value="F:acyl-CoA dehydrogenase activity"/>
    <property type="evidence" value="ECO:0007669"/>
    <property type="project" value="TreeGrafter"/>
</dbReference>
<keyword evidence="5" id="KW-0560">Oxidoreductase</keyword>
<evidence type="ECO:0000256" key="4">
    <source>
        <dbReference type="ARBA" id="ARBA00022827"/>
    </source>
</evidence>
<dbReference type="PANTHER" id="PTHR43884:SF20">
    <property type="entry name" value="ACYL-COA DEHYDROGENASE FADE28"/>
    <property type="match status" value="1"/>
</dbReference>
<dbReference type="EMBL" id="SMOD01000027">
    <property type="protein sequence ID" value="TDG04564.1"/>
    <property type="molecule type" value="Genomic_DNA"/>
</dbReference>
<dbReference type="SUPFAM" id="SSF56645">
    <property type="entry name" value="Acyl-CoA dehydrogenase NM domain-like"/>
    <property type="match status" value="1"/>
</dbReference>
<dbReference type="InterPro" id="IPR013786">
    <property type="entry name" value="AcylCoA_DH/ox_N"/>
</dbReference>
<evidence type="ECO:0000256" key="2">
    <source>
        <dbReference type="ARBA" id="ARBA00009347"/>
    </source>
</evidence>
<name>A0A4R5L9A5_9BURK</name>
<organism evidence="8 9">
    <name type="scientific">Paraburkholderia guartelaensis</name>
    <dbReference type="NCBI Taxonomy" id="2546446"/>
    <lineage>
        <taxon>Bacteria</taxon>
        <taxon>Pseudomonadati</taxon>
        <taxon>Pseudomonadota</taxon>
        <taxon>Betaproteobacteria</taxon>
        <taxon>Burkholderiales</taxon>
        <taxon>Burkholderiaceae</taxon>
        <taxon>Paraburkholderia</taxon>
    </lineage>
</organism>
<dbReference type="OrthoDB" id="2450120at2"/>
<evidence type="ECO:0000259" key="6">
    <source>
        <dbReference type="Pfam" id="PF00441"/>
    </source>
</evidence>
<feature type="domain" description="Acyl-CoA dehydrogenase/oxidase C-terminal" evidence="6">
    <location>
        <begin position="182"/>
        <end position="304"/>
    </location>
</feature>
<keyword evidence="3" id="KW-0285">Flavoprotein</keyword>